<keyword evidence="7" id="KW-1185">Reference proteome</keyword>
<dbReference type="InterPro" id="IPR023772">
    <property type="entry name" value="DNA-bd_HTH_TetR-type_CS"/>
</dbReference>
<dbReference type="GO" id="GO:0003700">
    <property type="term" value="F:DNA-binding transcription factor activity"/>
    <property type="evidence" value="ECO:0007669"/>
    <property type="project" value="TreeGrafter"/>
</dbReference>
<evidence type="ECO:0000259" key="5">
    <source>
        <dbReference type="PROSITE" id="PS50977"/>
    </source>
</evidence>
<dbReference type="GO" id="GO:0000976">
    <property type="term" value="F:transcription cis-regulatory region binding"/>
    <property type="evidence" value="ECO:0007669"/>
    <property type="project" value="TreeGrafter"/>
</dbReference>
<dbReference type="InterPro" id="IPR001647">
    <property type="entry name" value="HTH_TetR"/>
</dbReference>
<evidence type="ECO:0000313" key="6">
    <source>
        <dbReference type="EMBL" id="TVM19398.1"/>
    </source>
</evidence>
<dbReference type="PANTHER" id="PTHR30055:SF234">
    <property type="entry name" value="HTH-TYPE TRANSCRIPTIONAL REGULATOR BETI"/>
    <property type="match status" value="1"/>
</dbReference>
<dbReference type="SUPFAM" id="SSF46689">
    <property type="entry name" value="Homeodomain-like"/>
    <property type="match status" value="1"/>
</dbReference>
<dbReference type="RefSeq" id="WP_144301754.1">
    <property type="nucleotide sequence ID" value="NZ_QMIE01000002.1"/>
</dbReference>
<dbReference type="PROSITE" id="PS01081">
    <property type="entry name" value="HTH_TETR_1"/>
    <property type="match status" value="1"/>
</dbReference>
<gene>
    <name evidence="6" type="ORF">DPQ33_03285</name>
</gene>
<feature type="domain" description="HTH tetR-type" evidence="5">
    <location>
        <begin position="6"/>
        <end position="66"/>
    </location>
</feature>
<evidence type="ECO:0000313" key="7">
    <source>
        <dbReference type="Proteomes" id="UP000448292"/>
    </source>
</evidence>
<sequence length="219" mass="24683">MTTNQKNTRQALLEAACQLFAEHGFDAVSTRMIADAAQVNLGGIHYHFGSKELLYVAAFQHATVNDRRHNLNDVAEMHPELMGSPQGQAEIIRITTRQMFADFFCTASTDWKRRIALRELCSPSSAQSILAREVFKPNLTGDMEFMRRIRPDLSEATMLAWANMLHAQVIFYMLTQAPMEVMFGPEMASREFFDNAVRQAANALILLMGLPLDSQTDHS</sequence>
<dbReference type="PRINTS" id="PR00455">
    <property type="entry name" value="HTHTETR"/>
</dbReference>
<dbReference type="AlphaFoldDB" id="A0A7M3MI80"/>
<dbReference type="InterPro" id="IPR009057">
    <property type="entry name" value="Homeodomain-like_sf"/>
</dbReference>
<comment type="caution">
    <text evidence="6">The sequence shown here is derived from an EMBL/GenBank/DDBJ whole genome shotgun (WGS) entry which is preliminary data.</text>
</comment>
<dbReference type="Pfam" id="PF00440">
    <property type="entry name" value="TetR_N"/>
    <property type="match status" value="1"/>
</dbReference>
<dbReference type="EMBL" id="QMIE01000002">
    <property type="protein sequence ID" value="TVM19398.1"/>
    <property type="molecule type" value="Genomic_DNA"/>
</dbReference>
<evidence type="ECO:0000256" key="4">
    <source>
        <dbReference type="PROSITE-ProRule" id="PRU00335"/>
    </source>
</evidence>
<accession>A0A7M3MI80</accession>
<keyword evidence="1" id="KW-0805">Transcription regulation</keyword>
<evidence type="ECO:0000256" key="2">
    <source>
        <dbReference type="ARBA" id="ARBA00023125"/>
    </source>
</evidence>
<dbReference type="InterPro" id="IPR050109">
    <property type="entry name" value="HTH-type_TetR-like_transc_reg"/>
</dbReference>
<dbReference type="PANTHER" id="PTHR30055">
    <property type="entry name" value="HTH-TYPE TRANSCRIPTIONAL REGULATOR RUTR"/>
    <property type="match status" value="1"/>
</dbReference>
<keyword evidence="2 4" id="KW-0238">DNA-binding</keyword>
<dbReference type="Gene3D" id="1.10.357.10">
    <property type="entry name" value="Tetracycline Repressor, domain 2"/>
    <property type="match status" value="1"/>
</dbReference>
<reference evidence="6 7" key="1">
    <citation type="submission" date="2018-06" db="EMBL/GenBank/DDBJ databases">
        <title>Complete genome of Desulfovibrio indonesiensis P37SLT.</title>
        <authorList>
            <person name="Crispim J.S."/>
            <person name="Vidigal P.M.P."/>
            <person name="Silva L.C.F."/>
            <person name="Laguardia C.N."/>
            <person name="Araujo L.C."/>
            <person name="Dias R.S."/>
            <person name="Sousa M.P."/>
            <person name="Paula S.O."/>
            <person name="Silva C."/>
        </authorList>
    </citation>
    <scope>NUCLEOTIDE SEQUENCE [LARGE SCALE GENOMIC DNA]</scope>
    <source>
        <strain evidence="6 7">P37SLT</strain>
    </source>
</reference>
<dbReference type="OrthoDB" id="9790413at2"/>
<name>A0A7M3MI80_9BACT</name>
<proteinExistence type="predicted"/>
<evidence type="ECO:0000256" key="3">
    <source>
        <dbReference type="ARBA" id="ARBA00023163"/>
    </source>
</evidence>
<protein>
    <recommendedName>
        <fullName evidence="5">HTH tetR-type domain-containing protein</fullName>
    </recommendedName>
</protein>
<dbReference type="PROSITE" id="PS50977">
    <property type="entry name" value="HTH_TETR_2"/>
    <property type="match status" value="1"/>
</dbReference>
<feature type="DNA-binding region" description="H-T-H motif" evidence="4">
    <location>
        <begin position="29"/>
        <end position="48"/>
    </location>
</feature>
<keyword evidence="3" id="KW-0804">Transcription</keyword>
<organism evidence="6 7">
    <name type="scientific">Oceanidesulfovibrio indonesiensis</name>
    <dbReference type="NCBI Taxonomy" id="54767"/>
    <lineage>
        <taxon>Bacteria</taxon>
        <taxon>Pseudomonadati</taxon>
        <taxon>Thermodesulfobacteriota</taxon>
        <taxon>Desulfovibrionia</taxon>
        <taxon>Desulfovibrionales</taxon>
        <taxon>Desulfovibrionaceae</taxon>
        <taxon>Oceanidesulfovibrio</taxon>
    </lineage>
</organism>
<dbReference type="Proteomes" id="UP000448292">
    <property type="component" value="Unassembled WGS sequence"/>
</dbReference>
<evidence type="ECO:0000256" key="1">
    <source>
        <dbReference type="ARBA" id="ARBA00023015"/>
    </source>
</evidence>